<evidence type="ECO:0000256" key="2">
    <source>
        <dbReference type="SAM" id="SignalP"/>
    </source>
</evidence>
<comment type="caution">
    <text evidence="3">The sequence shown here is derived from an EMBL/GenBank/DDBJ whole genome shotgun (WGS) entry which is preliminary data.</text>
</comment>
<feature type="compositionally biased region" description="Acidic residues" evidence="1">
    <location>
        <begin position="102"/>
        <end position="120"/>
    </location>
</feature>
<gene>
    <name evidence="3" type="ORF">IQ26_03681</name>
</gene>
<feature type="compositionally biased region" description="Gly residues" evidence="1">
    <location>
        <begin position="25"/>
        <end position="51"/>
    </location>
</feature>
<protein>
    <submittedName>
        <fullName evidence="3">Uncharacterized protein</fullName>
    </submittedName>
</protein>
<proteinExistence type="predicted"/>
<dbReference type="Proteomes" id="UP000317122">
    <property type="component" value="Unassembled WGS sequence"/>
</dbReference>
<feature type="signal peptide" evidence="2">
    <location>
        <begin position="1"/>
        <end position="23"/>
    </location>
</feature>
<reference evidence="3 4" key="1">
    <citation type="journal article" date="2015" name="Stand. Genomic Sci.">
        <title>Genomic Encyclopedia of Bacterial and Archaeal Type Strains, Phase III: the genomes of soil and plant-associated and newly described type strains.</title>
        <authorList>
            <person name="Whitman W.B."/>
            <person name="Woyke T."/>
            <person name="Klenk H.P."/>
            <person name="Zhou Y."/>
            <person name="Lilburn T.G."/>
            <person name="Beck B.J."/>
            <person name="De Vos P."/>
            <person name="Vandamme P."/>
            <person name="Eisen J.A."/>
            <person name="Garrity G."/>
            <person name="Hugenholtz P."/>
            <person name="Kyrpides N.C."/>
        </authorList>
    </citation>
    <scope>NUCLEOTIDE SEQUENCE [LARGE SCALE GENOMIC DNA]</scope>
    <source>
        <strain evidence="3 4">CGMCC 1.2546</strain>
    </source>
</reference>
<feature type="region of interest" description="Disordered" evidence="1">
    <location>
        <begin position="97"/>
        <end position="120"/>
    </location>
</feature>
<evidence type="ECO:0000256" key="1">
    <source>
        <dbReference type="SAM" id="MobiDB-lite"/>
    </source>
</evidence>
<organism evidence="3 4">
    <name type="scientific">Mesorhizobium tianshanense</name>
    <dbReference type="NCBI Taxonomy" id="39844"/>
    <lineage>
        <taxon>Bacteria</taxon>
        <taxon>Pseudomonadati</taxon>
        <taxon>Pseudomonadota</taxon>
        <taxon>Alphaproteobacteria</taxon>
        <taxon>Hyphomicrobiales</taxon>
        <taxon>Phyllobacteriaceae</taxon>
        <taxon>Mesorhizobium</taxon>
    </lineage>
</organism>
<evidence type="ECO:0000313" key="4">
    <source>
        <dbReference type="Proteomes" id="UP000317122"/>
    </source>
</evidence>
<feature type="region of interest" description="Disordered" evidence="1">
    <location>
        <begin position="25"/>
        <end position="63"/>
    </location>
</feature>
<dbReference type="AlphaFoldDB" id="A0A562NPT3"/>
<dbReference type="OrthoDB" id="8101334at2"/>
<keyword evidence="2" id="KW-0732">Signal</keyword>
<accession>A0A562NPT3</accession>
<keyword evidence="4" id="KW-1185">Reference proteome</keyword>
<dbReference type="EMBL" id="VLKT01000022">
    <property type="protein sequence ID" value="TWI34205.1"/>
    <property type="molecule type" value="Genomic_DNA"/>
</dbReference>
<evidence type="ECO:0000313" key="3">
    <source>
        <dbReference type="EMBL" id="TWI34205.1"/>
    </source>
</evidence>
<feature type="chain" id="PRO_5022002009" evidence="2">
    <location>
        <begin position="24"/>
        <end position="120"/>
    </location>
</feature>
<sequence length="120" mass="11367">MKTRTCLLATVAVLALVASPVLAGPGGNGGGQGIGGSNGNGGNSAGAGSQGHGAATSAAAKDKTTTGIAHAMAVVATTPASPQATLSLQAALDKFLARNAEDDPAEPSDDTSGEIPDAAE</sequence>
<dbReference type="RefSeq" id="WP_145719779.1">
    <property type="nucleotide sequence ID" value="NZ_BSPF01000137.1"/>
</dbReference>
<name>A0A562NPT3_9HYPH</name>